<dbReference type="Gene3D" id="3.40.1520.20">
    <property type="match status" value="1"/>
</dbReference>
<protein>
    <submittedName>
        <fullName evidence="6">OmpA-OmpF porin, OOP family</fullName>
    </submittedName>
</protein>
<evidence type="ECO:0000313" key="6">
    <source>
        <dbReference type="EMBL" id="SDB82221.1"/>
    </source>
</evidence>
<dbReference type="InterPro" id="IPR050330">
    <property type="entry name" value="Bact_OuterMem_StrucFunc"/>
</dbReference>
<evidence type="ECO:0000313" key="7">
    <source>
        <dbReference type="Proteomes" id="UP000243468"/>
    </source>
</evidence>
<dbReference type="InterPro" id="IPR036737">
    <property type="entry name" value="OmpA-like_sf"/>
</dbReference>
<gene>
    <name evidence="6" type="ORF">SAMN05421732_10118</name>
</gene>
<sequence length="278" mass="30801">MNKKQLSTIQDMKMFRKTFINEYNIMKKQCIKKIFQGAFLILNLSIVTHTAPVVIEGAVPNEASKQEILNKMYIMYGQENIIDKIQVRAVTAPNGWSNAISHVITEDLKKVKQGKLKVRGTQMDLSGKLNNVNTIQPMTAKFQSLVSAPYRLNAQLSVNQAEQQMIDAALKHRIIEFESGSATLTASGQQILDEMAIALNKVGGKKVKVIGHTDSSGDADKNLTLSQQRAAAVKNYLIGKNIAAENLTVEGFGSNQPVADNLTAEGRRKNRRIEFEVQ</sequence>
<dbReference type="PANTHER" id="PTHR30329">
    <property type="entry name" value="STATOR ELEMENT OF FLAGELLAR MOTOR COMPLEX"/>
    <property type="match status" value="1"/>
</dbReference>
<keyword evidence="2 4" id="KW-0472">Membrane</keyword>
<proteinExistence type="predicted"/>
<dbReference type="InterPro" id="IPR006664">
    <property type="entry name" value="OMP_bac"/>
</dbReference>
<dbReference type="PROSITE" id="PS51123">
    <property type="entry name" value="OMPA_2"/>
    <property type="match status" value="1"/>
</dbReference>
<dbReference type="GO" id="GO:0009279">
    <property type="term" value="C:cell outer membrane"/>
    <property type="evidence" value="ECO:0007669"/>
    <property type="project" value="UniProtKB-SubCell"/>
</dbReference>
<evidence type="ECO:0000256" key="3">
    <source>
        <dbReference type="ARBA" id="ARBA00023237"/>
    </source>
</evidence>
<accession>A0A1G6GJP3</accession>
<dbReference type="SUPFAM" id="SSF103088">
    <property type="entry name" value="OmpA-like"/>
    <property type="match status" value="1"/>
</dbReference>
<dbReference type="CDD" id="cd07185">
    <property type="entry name" value="OmpA_C-like"/>
    <property type="match status" value="1"/>
</dbReference>
<evidence type="ECO:0000259" key="5">
    <source>
        <dbReference type="PROSITE" id="PS51123"/>
    </source>
</evidence>
<organism evidence="6 7">
    <name type="scientific">Acinetobacter kookii</name>
    <dbReference type="NCBI Taxonomy" id="1226327"/>
    <lineage>
        <taxon>Bacteria</taxon>
        <taxon>Pseudomonadati</taxon>
        <taxon>Pseudomonadota</taxon>
        <taxon>Gammaproteobacteria</taxon>
        <taxon>Moraxellales</taxon>
        <taxon>Moraxellaceae</taxon>
        <taxon>Acinetobacter</taxon>
    </lineage>
</organism>
<dbReference type="Pfam" id="PF00691">
    <property type="entry name" value="OmpA"/>
    <property type="match status" value="1"/>
</dbReference>
<feature type="domain" description="OmpA-like" evidence="5">
    <location>
        <begin position="164"/>
        <end position="278"/>
    </location>
</feature>
<evidence type="ECO:0000256" key="4">
    <source>
        <dbReference type="PROSITE-ProRule" id="PRU00473"/>
    </source>
</evidence>
<name>A0A1G6GJP3_9GAMM</name>
<dbReference type="STRING" id="1226327.SAMN05421732_10118"/>
<comment type="subcellular location">
    <subcellularLocation>
        <location evidence="1">Cell outer membrane</location>
    </subcellularLocation>
</comment>
<dbReference type="InterPro" id="IPR006665">
    <property type="entry name" value="OmpA-like"/>
</dbReference>
<reference evidence="7" key="1">
    <citation type="submission" date="2016-09" db="EMBL/GenBank/DDBJ databases">
        <authorList>
            <person name="Varghese N."/>
            <person name="Submissions S."/>
        </authorList>
    </citation>
    <scope>NUCLEOTIDE SEQUENCE [LARGE SCALE GENOMIC DNA]</scope>
    <source>
        <strain evidence="7">ANC 4667</strain>
    </source>
</reference>
<dbReference type="Proteomes" id="UP000243468">
    <property type="component" value="Unassembled WGS sequence"/>
</dbReference>
<dbReference type="Gene3D" id="3.30.1330.60">
    <property type="entry name" value="OmpA-like domain"/>
    <property type="match status" value="1"/>
</dbReference>
<evidence type="ECO:0000256" key="2">
    <source>
        <dbReference type="ARBA" id="ARBA00023136"/>
    </source>
</evidence>
<dbReference type="PRINTS" id="PR01021">
    <property type="entry name" value="OMPADOMAIN"/>
</dbReference>
<evidence type="ECO:0000256" key="1">
    <source>
        <dbReference type="ARBA" id="ARBA00004442"/>
    </source>
</evidence>
<dbReference type="EMBL" id="FMYO01000001">
    <property type="protein sequence ID" value="SDB82221.1"/>
    <property type="molecule type" value="Genomic_DNA"/>
</dbReference>
<dbReference type="PANTHER" id="PTHR30329:SF21">
    <property type="entry name" value="LIPOPROTEIN YIAD-RELATED"/>
    <property type="match status" value="1"/>
</dbReference>
<keyword evidence="7" id="KW-1185">Reference proteome</keyword>
<dbReference type="AlphaFoldDB" id="A0A1G6GJP3"/>
<keyword evidence="3" id="KW-0998">Cell outer membrane</keyword>